<evidence type="ECO:0000256" key="3">
    <source>
        <dbReference type="ARBA" id="ARBA00022840"/>
    </source>
</evidence>
<sequence>MTMRKKALLVLGGESEIQSRHLYDQARAQGLRVVLTDTPKRLEQAIQLHDLADEVHPLDFEDVSACLKWVGKYPRRDLLAGAFSFKEKAQPAIAALVRRFGFKGPSERAHECTTNKFVCRDTLRAAGFAQPEARLCRSGEAIDQAFAELSRRHRKLILKPMIGYGSENVFLVDSATALATALAQLRPASERPFLLESFVEGREFSAEGLCVRGLPRVLSLTQKFVIGGGNFVECGHVAPAHLPSALRERAITVVQSAVHAIGLTFGMFHAEFWACDAGEIVMGEIHSRPGGDYITHLTQHVTGIAYYGSVFAQMLCADAGVVMLPAAHCGAAGIRYFVPPAGRVTEITGYDRLPEMPGYAGAALLIKVGDTVKPVRHSFDRVGHVLATGASATEVKDRLERMIMAVAITVQ</sequence>
<keyword evidence="7" id="KW-1185">Reference proteome</keyword>
<dbReference type="OrthoDB" id="24041at2"/>
<dbReference type="Pfam" id="PF18603">
    <property type="entry name" value="LAL_C2"/>
    <property type="match status" value="1"/>
</dbReference>
<protein>
    <submittedName>
        <fullName evidence="6">ATP-grasp domain-containing protein</fullName>
    </submittedName>
</protein>
<dbReference type="Proteomes" id="UP000297966">
    <property type="component" value="Unassembled WGS sequence"/>
</dbReference>
<dbReference type="Gene3D" id="3.40.50.20">
    <property type="match status" value="1"/>
</dbReference>
<dbReference type="Pfam" id="PF13535">
    <property type="entry name" value="ATP-grasp_4"/>
    <property type="match status" value="1"/>
</dbReference>
<evidence type="ECO:0000313" key="7">
    <source>
        <dbReference type="Proteomes" id="UP000297966"/>
    </source>
</evidence>
<keyword evidence="2 4" id="KW-0547">Nucleotide-binding</keyword>
<proteinExistence type="predicted"/>
<gene>
    <name evidence="6" type="ORF">E4K65_36475</name>
</gene>
<evidence type="ECO:0000259" key="5">
    <source>
        <dbReference type="PROSITE" id="PS50975"/>
    </source>
</evidence>
<dbReference type="Gene3D" id="3.30.470.20">
    <property type="entry name" value="ATP-grasp fold, B domain"/>
    <property type="match status" value="1"/>
</dbReference>
<dbReference type="SUPFAM" id="SSF56059">
    <property type="entry name" value="Glutathione synthetase ATP-binding domain-like"/>
    <property type="match status" value="1"/>
</dbReference>
<dbReference type="EMBL" id="SPQT01000029">
    <property type="protein sequence ID" value="TFV41381.1"/>
    <property type="molecule type" value="Genomic_DNA"/>
</dbReference>
<dbReference type="RefSeq" id="WP_135178205.1">
    <property type="nucleotide sequence ID" value="NZ_JBIYER010000001.1"/>
</dbReference>
<evidence type="ECO:0000256" key="2">
    <source>
        <dbReference type="ARBA" id="ARBA00022741"/>
    </source>
</evidence>
<dbReference type="InterPro" id="IPR040570">
    <property type="entry name" value="LAL_C2"/>
</dbReference>
<comment type="caution">
    <text evidence="6">The sequence shown here is derived from an EMBL/GenBank/DDBJ whole genome shotgun (WGS) entry which is preliminary data.</text>
</comment>
<dbReference type="InterPro" id="IPR052032">
    <property type="entry name" value="ATP-dep_AA_Ligase"/>
</dbReference>
<feature type="domain" description="ATP-grasp" evidence="5">
    <location>
        <begin position="120"/>
        <end position="315"/>
    </location>
</feature>
<dbReference type="PANTHER" id="PTHR43585:SF2">
    <property type="entry name" value="ATP-GRASP ENZYME FSQD"/>
    <property type="match status" value="1"/>
</dbReference>
<organism evidence="6 7">
    <name type="scientific">Bradyrhizobium niftali</name>
    <dbReference type="NCBI Taxonomy" id="2560055"/>
    <lineage>
        <taxon>Bacteria</taxon>
        <taxon>Pseudomonadati</taxon>
        <taxon>Pseudomonadota</taxon>
        <taxon>Alphaproteobacteria</taxon>
        <taxon>Hyphomicrobiales</taxon>
        <taxon>Nitrobacteraceae</taxon>
        <taxon>Bradyrhizobium</taxon>
    </lineage>
</organism>
<name>A0A4Y9LCY3_9BRAD</name>
<dbReference type="GO" id="GO:0016874">
    <property type="term" value="F:ligase activity"/>
    <property type="evidence" value="ECO:0007669"/>
    <property type="project" value="UniProtKB-KW"/>
</dbReference>
<accession>A0A4Y9LCY3</accession>
<evidence type="ECO:0000256" key="1">
    <source>
        <dbReference type="ARBA" id="ARBA00022598"/>
    </source>
</evidence>
<keyword evidence="1" id="KW-0436">Ligase</keyword>
<dbReference type="AlphaFoldDB" id="A0A4Y9LCY3"/>
<keyword evidence="3 4" id="KW-0067">ATP-binding</keyword>
<dbReference type="GO" id="GO:0046872">
    <property type="term" value="F:metal ion binding"/>
    <property type="evidence" value="ECO:0007669"/>
    <property type="project" value="InterPro"/>
</dbReference>
<dbReference type="PROSITE" id="PS50975">
    <property type="entry name" value="ATP_GRASP"/>
    <property type="match status" value="1"/>
</dbReference>
<reference evidence="6 7" key="1">
    <citation type="submission" date="2019-03" db="EMBL/GenBank/DDBJ databases">
        <title>Bradyrhizobium diversity isolated from nodules of Chamaecrista fasciculata.</title>
        <authorList>
            <person name="Klepa M.S."/>
            <person name="Urquiaga M.O."/>
            <person name="Hungria M."/>
            <person name="Delamuta J.R."/>
        </authorList>
    </citation>
    <scope>NUCLEOTIDE SEQUENCE [LARGE SCALE GENOMIC DNA]</scope>
    <source>
        <strain evidence="6 7">CNPSo 3448</strain>
    </source>
</reference>
<dbReference type="InterPro" id="IPR011761">
    <property type="entry name" value="ATP-grasp"/>
</dbReference>
<dbReference type="PANTHER" id="PTHR43585">
    <property type="entry name" value="FUMIPYRROLE BIOSYNTHESIS PROTEIN C"/>
    <property type="match status" value="1"/>
</dbReference>
<evidence type="ECO:0000256" key="4">
    <source>
        <dbReference type="PROSITE-ProRule" id="PRU00409"/>
    </source>
</evidence>
<evidence type="ECO:0000313" key="6">
    <source>
        <dbReference type="EMBL" id="TFV41381.1"/>
    </source>
</evidence>
<dbReference type="GO" id="GO:0005524">
    <property type="term" value="F:ATP binding"/>
    <property type="evidence" value="ECO:0007669"/>
    <property type="project" value="UniProtKB-UniRule"/>
</dbReference>